<dbReference type="SMART" id="SM00184">
    <property type="entry name" value="RING"/>
    <property type="match status" value="1"/>
</dbReference>
<dbReference type="PANTHER" id="PTHR22937">
    <property type="entry name" value="E3 UBIQUITIN-PROTEIN LIGASE RNF165"/>
    <property type="match status" value="1"/>
</dbReference>
<keyword evidence="4" id="KW-0479">Metal-binding</keyword>
<dbReference type="InterPro" id="IPR045191">
    <property type="entry name" value="MBR1/2-like"/>
</dbReference>
<keyword evidence="6" id="KW-0833">Ubl conjugation pathway</keyword>
<evidence type="ECO:0000256" key="2">
    <source>
        <dbReference type="ARBA" id="ARBA00012483"/>
    </source>
</evidence>
<dbReference type="Pfam" id="PF13639">
    <property type="entry name" value="zf-RING_2"/>
    <property type="match status" value="1"/>
</dbReference>
<feature type="domain" description="RING-type" evidence="10">
    <location>
        <begin position="491"/>
        <end position="532"/>
    </location>
</feature>
<evidence type="ECO:0000256" key="6">
    <source>
        <dbReference type="ARBA" id="ARBA00022786"/>
    </source>
</evidence>
<gene>
    <name evidence="11" type="ORF">KI387_037972</name>
</gene>
<dbReference type="PROSITE" id="PS50089">
    <property type="entry name" value="ZF_RING_2"/>
    <property type="match status" value="1"/>
</dbReference>
<dbReference type="Proteomes" id="UP000824469">
    <property type="component" value="Unassembled WGS sequence"/>
</dbReference>
<evidence type="ECO:0000256" key="4">
    <source>
        <dbReference type="ARBA" id="ARBA00022723"/>
    </source>
</evidence>
<keyword evidence="12" id="KW-1185">Reference proteome</keyword>
<keyword evidence="7" id="KW-0862">Zinc</keyword>
<evidence type="ECO:0000256" key="5">
    <source>
        <dbReference type="ARBA" id="ARBA00022771"/>
    </source>
</evidence>
<name>A0AA38FSW1_TAXCH</name>
<evidence type="ECO:0000259" key="10">
    <source>
        <dbReference type="PROSITE" id="PS50089"/>
    </source>
</evidence>
<dbReference type="Gene3D" id="3.30.40.10">
    <property type="entry name" value="Zinc/RING finger domain, C3HC4 (zinc finger)"/>
    <property type="match status" value="1"/>
</dbReference>
<evidence type="ECO:0000256" key="8">
    <source>
        <dbReference type="PROSITE-ProRule" id="PRU00175"/>
    </source>
</evidence>
<protein>
    <recommendedName>
        <fullName evidence="2">RING-type E3 ubiquitin transferase</fullName>
        <ecNumber evidence="2">2.3.2.27</ecNumber>
    </recommendedName>
</protein>
<feature type="region of interest" description="Disordered" evidence="9">
    <location>
        <begin position="1"/>
        <end position="23"/>
    </location>
</feature>
<evidence type="ECO:0000313" key="11">
    <source>
        <dbReference type="EMBL" id="KAH9310061.1"/>
    </source>
</evidence>
<dbReference type="InterPro" id="IPR001841">
    <property type="entry name" value="Znf_RING"/>
</dbReference>
<evidence type="ECO:0000256" key="9">
    <source>
        <dbReference type="SAM" id="MobiDB-lite"/>
    </source>
</evidence>
<dbReference type="EC" id="2.3.2.27" evidence="2"/>
<dbReference type="EMBL" id="JAHRHJ020000007">
    <property type="protein sequence ID" value="KAH9310061.1"/>
    <property type="molecule type" value="Genomic_DNA"/>
</dbReference>
<organism evidence="11 12">
    <name type="scientific">Taxus chinensis</name>
    <name type="common">Chinese yew</name>
    <name type="synonym">Taxus wallichiana var. chinensis</name>
    <dbReference type="NCBI Taxonomy" id="29808"/>
    <lineage>
        <taxon>Eukaryota</taxon>
        <taxon>Viridiplantae</taxon>
        <taxon>Streptophyta</taxon>
        <taxon>Embryophyta</taxon>
        <taxon>Tracheophyta</taxon>
        <taxon>Spermatophyta</taxon>
        <taxon>Pinopsida</taxon>
        <taxon>Pinidae</taxon>
        <taxon>Conifers II</taxon>
        <taxon>Cupressales</taxon>
        <taxon>Taxaceae</taxon>
        <taxon>Taxus</taxon>
    </lineage>
</organism>
<dbReference type="SUPFAM" id="SSF57850">
    <property type="entry name" value="RING/U-box"/>
    <property type="match status" value="1"/>
</dbReference>
<dbReference type="GO" id="GO:0008270">
    <property type="term" value="F:zinc ion binding"/>
    <property type="evidence" value="ECO:0007669"/>
    <property type="project" value="UniProtKB-KW"/>
</dbReference>
<feature type="compositionally biased region" description="Low complexity" evidence="9">
    <location>
        <begin position="8"/>
        <end position="23"/>
    </location>
</feature>
<evidence type="ECO:0000256" key="1">
    <source>
        <dbReference type="ARBA" id="ARBA00000900"/>
    </source>
</evidence>
<comment type="catalytic activity">
    <reaction evidence="1">
        <text>S-ubiquitinyl-[E2 ubiquitin-conjugating enzyme]-L-cysteine + [acceptor protein]-L-lysine = [E2 ubiquitin-conjugating enzyme]-L-cysteine + N(6)-ubiquitinyl-[acceptor protein]-L-lysine.</text>
        <dbReference type="EC" id="2.3.2.27"/>
    </reaction>
</comment>
<dbReference type="GO" id="GO:0061630">
    <property type="term" value="F:ubiquitin protein ligase activity"/>
    <property type="evidence" value="ECO:0007669"/>
    <property type="project" value="UniProtKB-EC"/>
</dbReference>
<reference evidence="11 12" key="1">
    <citation type="journal article" date="2021" name="Nat. Plants">
        <title>The Taxus genome provides insights into paclitaxel biosynthesis.</title>
        <authorList>
            <person name="Xiong X."/>
            <person name="Gou J."/>
            <person name="Liao Q."/>
            <person name="Li Y."/>
            <person name="Zhou Q."/>
            <person name="Bi G."/>
            <person name="Li C."/>
            <person name="Du R."/>
            <person name="Wang X."/>
            <person name="Sun T."/>
            <person name="Guo L."/>
            <person name="Liang H."/>
            <person name="Lu P."/>
            <person name="Wu Y."/>
            <person name="Zhang Z."/>
            <person name="Ro D.K."/>
            <person name="Shang Y."/>
            <person name="Huang S."/>
            <person name="Yan J."/>
        </authorList>
    </citation>
    <scope>NUCLEOTIDE SEQUENCE [LARGE SCALE GENOMIC DNA]</scope>
    <source>
        <strain evidence="11">Ta-2019</strain>
    </source>
</reference>
<evidence type="ECO:0000313" key="12">
    <source>
        <dbReference type="Proteomes" id="UP000824469"/>
    </source>
</evidence>
<keyword evidence="3" id="KW-0808">Transferase</keyword>
<accession>A0AA38FSW1</accession>
<dbReference type="AlphaFoldDB" id="A0AA38FSW1"/>
<dbReference type="PANTHER" id="PTHR22937:SF65">
    <property type="entry name" value="E3 UBIQUITIN-PROTEIN LIGASE ARK2C"/>
    <property type="match status" value="1"/>
</dbReference>
<proteinExistence type="predicted"/>
<evidence type="ECO:0000256" key="3">
    <source>
        <dbReference type="ARBA" id="ARBA00022679"/>
    </source>
</evidence>
<evidence type="ECO:0000256" key="7">
    <source>
        <dbReference type="ARBA" id="ARBA00022833"/>
    </source>
</evidence>
<keyword evidence="5 8" id="KW-0863">Zinc-finger</keyword>
<comment type="caution">
    <text evidence="11">The sequence shown here is derived from an EMBL/GenBank/DDBJ whole genome shotgun (WGS) entry which is preliminary data.</text>
</comment>
<dbReference type="InterPro" id="IPR013083">
    <property type="entry name" value="Znf_RING/FYVE/PHD"/>
</dbReference>
<sequence length="538" mass="59760">MIASNMQGSTNSGNTTNFNPGNTTSHARSSFYMHGRMGAGGFSSAECMYAQAAVGNFCPHTALHVESEAEHIPHCGNVGGLLENPCGRANQFTDGERRSCKRKSLEGFTAPARHDMGSVSSFSTPVMPASTRYWEEPVIPRLGLMGGASMAPDYMNSALSVSEAIEGLSKEVFREDLIQHTTKSKNLPRLPSSRNYDWHGQLRTSPSEQQNIDPAATNASAVLRNRCQFPTSSVFQRRDLVPDERNENFLTVGSRFSFNARWMGKAIFFACGKLASSSIIPGIPNQRRPMSDPMSANPILNSRGTEPWYPTQNLHTQIPRANFDVAQGYMCSSRSGQGNHLTCPSGAISVTPVDMVINPETGSQGPHHWRSSRMEHHSDWHLRPLMRSILDISFERLQTLQNEDDRHNGIISEDFLLFDPSEFYGVDDIHDRHRDMRLDVDNMTYEELLALGERIGNVSTGLTEESISKCLKIRTYSSSNKSFADEASHTCSICQEAYEDDDELGTLECGHDHHTECINKWLLQKNECPVCKASALNT</sequence>